<dbReference type="InterPro" id="IPR022803">
    <property type="entry name" value="Ribosomal_uL5_dom_sf"/>
</dbReference>
<evidence type="ECO:0000259" key="8">
    <source>
        <dbReference type="Pfam" id="PF00673"/>
    </source>
</evidence>
<dbReference type="GO" id="GO:0003735">
    <property type="term" value="F:structural constituent of ribosome"/>
    <property type="evidence" value="ECO:0007669"/>
    <property type="project" value="InterPro"/>
</dbReference>
<proteinExistence type="inferred from homology"/>
<dbReference type="Gene3D" id="3.30.1440.10">
    <property type="match status" value="1"/>
</dbReference>
<dbReference type="GO" id="GO:0000049">
    <property type="term" value="F:tRNA binding"/>
    <property type="evidence" value="ECO:0007669"/>
    <property type="project" value="UniProtKB-UniRule"/>
</dbReference>
<gene>
    <name evidence="5" type="primary">rplE</name>
    <name evidence="9" type="ORF">SAMN04488087_2470</name>
</gene>
<dbReference type="GO" id="GO:0006412">
    <property type="term" value="P:translation"/>
    <property type="evidence" value="ECO:0007669"/>
    <property type="project" value="UniProtKB-UniRule"/>
</dbReference>
<evidence type="ECO:0000313" key="10">
    <source>
        <dbReference type="Proteomes" id="UP000185812"/>
    </source>
</evidence>
<evidence type="ECO:0000256" key="1">
    <source>
        <dbReference type="ARBA" id="ARBA00008553"/>
    </source>
</evidence>
<evidence type="ECO:0000256" key="2">
    <source>
        <dbReference type="ARBA" id="ARBA00022980"/>
    </source>
</evidence>
<evidence type="ECO:0000256" key="4">
    <source>
        <dbReference type="ARBA" id="ARBA00035245"/>
    </source>
</evidence>
<keyword evidence="3 5" id="KW-0687">Ribonucleoprotein</keyword>
<dbReference type="EMBL" id="FRAU01000010">
    <property type="protein sequence ID" value="SHK99985.1"/>
    <property type="molecule type" value="Genomic_DNA"/>
</dbReference>
<dbReference type="AlphaFoldDB" id="A0A1M6X2F8"/>
<dbReference type="RefSeq" id="WP_072716277.1">
    <property type="nucleotide sequence ID" value="NZ_FRAU01000010.1"/>
</dbReference>
<dbReference type="InterPro" id="IPR031309">
    <property type="entry name" value="Ribosomal_uL5_C"/>
</dbReference>
<dbReference type="Pfam" id="PF00281">
    <property type="entry name" value="Ribosomal_L5"/>
    <property type="match status" value="1"/>
</dbReference>
<dbReference type="GO" id="GO:0019843">
    <property type="term" value="F:rRNA binding"/>
    <property type="evidence" value="ECO:0007669"/>
    <property type="project" value="UniProtKB-UniRule"/>
</dbReference>
<evidence type="ECO:0000259" key="7">
    <source>
        <dbReference type="Pfam" id="PF00281"/>
    </source>
</evidence>
<feature type="domain" description="Large ribosomal subunit protein uL5 N-terminal" evidence="7">
    <location>
        <begin position="27"/>
        <end position="83"/>
    </location>
</feature>
<dbReference type="Pfam" id="PF00673">
    <property type="entry name" value="Ribosomal_L5_C"/>
    <property type="match status" value="1"/>
</dbReference>
<sequence length="191" mass="21882">MTYIPRLKKKYREEVVPALMKQFGYRNVMEVPRLVKICVNKGVGEAAQNKKILDDAIEEIRLITGQHPVVRRAKKSISNFKIRKGMPVGVSVTLRGDRMYEFFDRLVTLALPRMRDFRGVSDRSFDGRGNYTLGIPEQIIFPEIDVDKVERISGFDITFVTTAKTDEEAYALLKLLGMPFVRREEPQAKAA</sequence>
<dbReference type="SUPFAM" id="SSF55282">
    <property type="entry name" value="RL5-like"/>
    <property type="match status" value="1"/>
</dbReference>
<comment type="subunit">
    <text evidence="5">Part of the 50S ribosomal subunit; part of the 5S rRNA/L5/L18/L25 subcomplex. Contacts the 5S rRNA and the P site tRNA. Forms a bridge to the 30S subunit in the 70S ribosome.</text>
</comment>
<keyword evidence="5" id="KW-0699">rRNA-binding</keyword>
<dbReference type="InterPro" id="IPR020930">
    <property type="entry name" value="Ribosomal_uL5_bac-type"/>
</dbReference>
<comment type="function">
    <text evidence="5">This is 1 of the proteins that bind and probably mediate the attachment of the 5S RNA into the large ribosomal subunit, where it forms part of the central protuberance. In the 70S ribosome it contacts protein S13 of the 30S subunit (bridge B1b), connecting the 2 subunits; this bridge is implicated in subunit movement. Contacts the P site tRNA; the 5S rRNA and some of its associated proteins might help stabilize positioning of ribosome-bound tRNAs.</text>
</comment>
<dbReference type="InterPro" id="IPR031310">
    <property type="entry name" value="Ribosomal_uL5_N"/>
</dbReference>
<keyword evidence="10" id="KW-1185">Reference proteome</keyword>
<keyword evidence="5" id="KW-0820">tRNA-binding</keyword>
<name>A0A1M6X2F8_9BACT</name>
<keyword evidence="5" id="KW-0694">RNA-binding</keyword>
<dbReference type="STRING" id="633813.SAMN04488087_2470"/>
<dbReference type="NCBIfam" id="NF000585">
    <property type="entry name" value="PRK00010.1"/>
    <property type="match status" value="1"/>
</dbReference>
<keyword evidence="2 5" id="KW-0689">Ribosomal protein</keyword>
<dbReference type="InterPro" id="IPR002132">
    <property type="entry name" value="Ribosomal_uL5"/>
</dbReference>
<dbReference type="OrthoDB" id="9806626at2"/>
<dbReference type="FunFam" id="3.30.1440.10:FF:000001">
    <property type="entry name" value="50S ribosomal protein L5"/>
    <property type="match status" value="1"/>
</dbReference>
<dbReference type="GO" id="GO:1990904">
    <property type="term" value="C:ribonucleoprotein complex"/>
    <property type="evidence" value="ECO:0007669"/>
    <property type="project" value="UniProtKB-KW"/>
</dbReference>
<dbReference type="GO" id="GO:0005840">
    <property type="term" value="C:ribosome"/>
    <property type="evidence" value="ECO:0007669"/>
    <property type="project" value="UniProtKB-KW"/>
</dbReference>
<evidence type="ECO:0000256" key="5">
    <source>
        <dbReference type="HAMAP-Rule" id="MF_01333"/>
    </source>
</evidence>
<dbReference type="PIRSF" id="PIRSF002161">
    <property type="entry name" value="Ribosomal_L5"/>
    <property type="match status" value="1"/>
</dbReference>
<dbReference type="Proteomes" id="UP000185812">
    <property type="component" value="Unassembled WGS sequence"/>
</dbReference>
<comment type="similarity">
    <text evidence="1 5 6">Belongs to the universal ribosomal protein uL5 family.</text>
</comment>
<evidence type="ECO:0000313" key="9">
    <source>
        <dbReference type="EMBL" id="SHK99985.1"/>
    </source>
</evidence>
<evidence type="ECO:0000256" key="3">
    <source>
        <dbReference type="ARBA" id="ARBA00023274"/>
    </source>
</evidence>
<reference evidence="10" key="1">
    <citation type="submission" date="2016-11" db="EMBL/GenBank/DDBJ databases">
        <authorList>
            <person name="Varghese N."/>
            <person name="Submissions S."/>
        </authorList>
    </citation>
    <scope>NUCLEOTIDE SEQUENCE [LARGE SCALE GENOMIC DNA]</scope>
    <source>
        <strain evidence="10">DSM 22212</strain>
    </source>
</reference>
<accession>A0A1M6X2F8</accession>
<organism evidence="9 10">
    <name type="scientific">Rhodothermus profundi</name>
    <dbReference type="NCBI Taxonomy" id="633813"/>
    <lineage>
        <taxon>Bacteria</taxon>
        <taxon>Pseudomonadati</taxon>
        <taxon>Rhodothermota</taxon>
        <taxon>Rhodothermia</taxon>
        <taxon>Rhodothermales</taxon>
        <taxon>Rhodothermaceae</taxon>
        <taxon>Rhodothermus</taxon>
    </lineage>
</organism>
<evidence type="ECO:0000256" key="6">
    <source>
        <dbReference type="RuleBase" id="RU003930"/>
    </source>
</evidence>
<protein>
    <recommendedName>
        <fullName evidence="4 5">Large ribosomal subunit protein uL5</fullName>
    </recommendedName>
</protein>
<dbReference type="HAMAP" id="MF_01333_B">
    <property type="entry name" value="Ribosomal_uL5_B"/>
    <property type="match status" value="1"/>
</dbReference>
<dbReference type="PANTHER" id="PTHR11994">
    <property type="entry name" value="60S RIBOSOMAL PROTEIN L11-RELATED"/>
    <property type="match status" value="1"/>
</dbReference>
<feature type="domain" description="Large ribosomal subunit protein uL5 C-terminal" evidence="8">
    <location>
        <begin position="87"/>
        <end position="180"/>
    </location>
</feature>